<evidence type="ECO:0000313" key="8">
    <source>
        <dbReference type="Proteomes" id="UP000681720"/>
    </source>
</evidence>
<feature type="coiled-coil region" evidence="5">
    <location>
        <begin position="369"/>
        <end position="463"/>
    </location>
</feature>
<dbReference type="GO" id="GO:0061630">
    <property type="term" value="F:ubiquitin protein ligase activity"/>
    <property type="evidence" value="ECO:0007669"/>
    <property type="project" value="TreeGrafter"/>
</dbReference>
<feature type="non-terminal residue" evidence="7">
    <location>
        <position position="469"/>
    </location>
</feature>
<dbReference type="InterPro" id="IPR018957">
    <property type="entry name" value="Znf_C3HC4_RING-type"/>
</dbReference>
<organism evidence="7 8">
    <name type="scientific">Rotaria magnacalcarata</name>
    <dbReference type="NCBI Taxonomy" id="392030"/>
    <lineage>
        <taxon>Eukaryota</taxon>
        <taxon>Metazoa</taxon>
        <taxon>Spiralia</taxon>
        <taxon>Gnathifera</taxon>
        <taxon>Rotifera</taxon>
        <taxon>Eurotatoria</taxon>
        <taxon>Bdelloidea</taxon>
        <taxon>Philodinida</taxon>
        <taxon>Philodinidae</taxon>
        <taxon>Rotaria</taxon>
    </lineage>
</organism>
<sequence>MIYEQEVSNSSIHPTTIAIVPTCQEFGPTLTKVRTKVVPLIPQSYLFDIPDEFKATLDGNRVLLMDELIARRERLPCVFCLLINKKAVTYRHIFTELKQMATEGNKVFDPKASMTDFETGVLPVIKSEFTQSIFRQLQHLGMQRDYISNRSFRILCRKLMALPLMPLDQVIAGFEEIQAAADQLDGIQMGTLLTDFENNYLSNIDLWNVSRCDASTNNKMSNGFQYEYMNEASIDSELICIICNKTLEDPQCTPCDHIFCKSCITEWIQRNNMSCPTCRRLLRIHELIQASRTVRNILGKIHVKCMTCGKIDLERSDFEQHVAIACPAACLAADIMCPWTGTRGQLDNHLTNCSYQNLRPILMSLMAERQQLKEQVSQRTAALNQSKEETMQLKNVIEQHKIRTENSRRHFKEREMQDKTQMDQYLNKCRKFEEQLKREQNQNDQRHNEIDHLKDQKKELLAQMDKCKK</sequence>
<dbReference type="PANTHER" id="PTHR46016:SF1">
    <property type="entry name" value="RING-TYPE DOMAIN-CONTAINING PROTEIN"/>
    <property type="match status" value="1"/>
</dbReference>
<dbReference type="GO" id="GO:0006511">
    <property type="term" value="P:ubiquitin-dependent protein catabolic process"/>
    <property type="evidence" value="ECO:0007669"/>
    <property type="project" value="TreeGrafter"/>
</dbReference>
<gene>
    <name evidence="7" type="ORF">GIL414_LOCUS22218</name>
</gene>
<proteinExistence type="predicted"/>
<keyword evidence="2 4" id="KW-0863">Zinc-finger</keyword>
<keyword evidence="3" id="KW-0862">Zinc</keyword>
<evidence type="ECO:0000256" key="2">
    <source>
        <dbReference type="ARBA" id="ARBA00022771"/>
    </source>
</evidence>
<dbReference type="InterPro" id="IPR051438">
    <property type="entry name" value="RNF_E3_ubiq-protein_ligase"/>
</dbReference>
<dbReference type="Gene3D" id="3.30.40.10">
    <property type="entry name" value="Zinc/RING finger domain, C3HC4 (zinc finger)"/>
    <property type="match status" value="1"/>
</dbReference>
<dbReference type="InterPro" id="IPR013083">
    <property type="entry name" value="Znf_RING/FYVE/PHD"/>
</dbReference>
<keyword evidence="5" id="KW-0175">Coiled coil</keyword>
<dbReference type="SUPFAM" id="SSF57850">
    <property type="entry name" value="RING/U-box"/>
    <property type="match status" value="1"/>
</dbReference>
<dbReference type="GO" id="GO:0008270">
    <property type="term" value="F:zinc ion binding"/>
    <property type="evidence" value="ECO:0007669"/>
    <property type="project" value="UniProtKB-KW"/>
</dbReference>
<feature type="domain" description="RING-type" evidence="6">
    <location>
        <begin position="240"/>
        <end position="279"/>
    </location>
</feature>
<evidence type="ECO:0000259" key="6">
    <source>
        <dbReference type="PROSITE" id="PS50089"/>
    </source>
</evidence>
<name>A0A8S2SRZ4_9BILA</name>
<dbReference type="InterPro" id="IPR017907">
    <property type="entry name" value="Znf_RING_CS"/>
</dbReference>
<dbReference type="AlphaFoldDB" id="A0A8S2SRZ4"/>
<evidence type="ECO:0000256" key="5">
    <source>
        <dbReference type="SAM" id="Coils"/>
    </source>
</evidence>
<accession>A0A8S2SRZ4</accession>
<keyword evidence="1" id="KW-0479">Metal-binding</keyword>
<dbReference type="PANTHER" id="PTHR46016">
    <property type="entry name" value="ZINC FINGER, RING/FYVE/PHD-TYPE"/>
    <property type="match status" value="1"/>
</dbReference>
<evidence type="ECO:0000256" key="1">
    <source>
        <dbReference type="ARBA" id="ARBA00022723"/>
    </source>
</evidence>
<dbReference type="GO" id="GO:0000209">
    <property type="term" value="P:protein polyubiquitination"/>
    <property type="evidence" value="ECO:0007669"/>
    <property type="project" value="TreeGrafter"/>
</dbReference>
<dbReference type="InterPro" id="IPR001841">
    <property type="entry name" value="Znf_RING"/>
</dbReference>
<dbReference type="EMBL" id="CAJOBJ010021352">
    <property type="protein sequence ID" value="CAF4216785.1"/>
    <property type="molecule type" value="Genomic_DNA"/>
</dbReference>
<evidence type="ECO:0000313" key="7">
    <source>
        <dbReference type="EMBL" id="CAF4216785.1"/>
    </source>
</evidence>
<dbReference type="Pfam" id="PF00097">
    <property type="entry name" value="zf-C3HC4"/>
    <property type="match status" value="1"/>
</dbReference>
<dbReference type="Proteomes" id="UP000681720">
    <property type="component" value="Unassembled WGS sequence"/>
</dbReference>
<reference evidence="7" key="1">
    <citation type="submission" date="2021-02" db="EMBL/GenBank/DDBJ databases">
        <authorList>
            <person name="Nowell W R."/>
        </authorList>
    </citation>
    <scope>NUCLEOTIDE SEQUENCE</scope>
</reference>
<comment type="caution">
    <text evidence="7">The sequence shown here is derived from an EMBL/GenBank/DDBJ whole genome shotgun (WGS) entry which is preliminary data.</text>
</comment>
<protein>
    <recommendedName>
        <fullName evidence="6">RING-type domain-containing protein</fullName>
    </recommendedName>
</protein>
<dbReference type="PROSITE" id="PS00518">
    <property type="entry name" value="ZF_RING_1"/>
    <property type="match status" value="1"/>
</dbReference>
<dbReference type="PROSITE" id="PS50089">
    <property type="entry name" value="ZF_RING_2"/>
    <property type="match status" value="1"/>
</dbReference>
<evidence type="ECO:0000256" key="3">
    <source>
        <dbReference type="ARBA" id="ARBA00022833"/>
    </source>
</evidence>
<evidence type="ECO:0000256" key="4">
    <source>
        <dbReference type="PROSITE-ProRule" id="PRU00175"/>
    </source>
</evidence>
<dbReference type="SMART" id="SM00184">
    <property type="entry name" value="RING"/>
    <property type="match status" value="1"/>
</dbReference>